<dbReference type="EMBL" id="CP113797">
    <property type="protein sequence ID" value="WAL62013.1"/>
    <property type="molecule type" value="Genomic_DNA"/>
</dbReference>
<keyword evidence="2" id="KW-0472">Membrane</keyword>
<dbReference type="KEGG" id="tsin:OXH18_08525"/>
<keyword evidence="2" id="KW-0812">Transmembrane</keyword>
<organism evidence="4 5">
    <name type="scientific">Thermocoleostomius sinensis A174</name>
    <dbReference type="NCBI Taxonomy" id="2016057"/>
    <lineage>
        <taxon>Bacteria</taxon>
        <taxon>Bacillati</taxon>
        <taxon>Cyanobacteriota</taxon>
        <taxon>Cyanophyceae</taxon>
        <taxon>Oculatellales</taxon>
        <taxon>Oculatellaceae</taxon>
        <taxon>Thermocoleostomius</taxon>
    </lineage>
</organism>
<proteinExistence type="predicted"/>
<dbReference type="InterPro" id="IPR036366">
    <property type="entry name" value="PGBDSf"/>
</dbReference>
<dbReference type="RefSeq" id="WP_268612095.1">
    <property type="nucleotide sequence ID" value="NZ_CP113797.1"/>
</dbReference>
<accession>A0A9E9C9U1</accession>
<keyword evidence="1" id="KW-0175">Coiled coil</keyword>
<name>A0A9E9C9U1_9CYAN</name>
<dbReference type="InterPro" id="IPR036365">
    <property type="entry name" value="PGBD-like_sf"/>
</dbReference>
<dbReference type="InterPro" id="IPR002477">
    <property type="entry name" value="Peptidoglycan-bd-like"/>
</dbReference>
<evidence type="ECO:0000256" key="2">
    <source>
        <dbReference type="SAM" id="Phobius"/>
    </source>
</evidence>
<evidence type="ECO:0000313" key="4">
    <source>
        <dbReference type="EMBL" id="WAL62013.1"/>
    </source>
</evidence>
<evidence type="ECO:0000313" key="5">
    <source>
        <dbReference type="Proteomes" id="UP001163152"/>
    </source>
</evidence>
<feature type="domain" description="Peptidoglycan binding-like" evidence="3">
    <location>
        <begin position="183"/>
        <end position="237"/>
    </location>
</feature>
<sequence>MIGYQNLLFAYASGEKMKTAQNYDDNAKEAKRIKEEAKRLKFFGYSFSAIAFLIFAYILLFSVEKELKQQAIYWFGLSFIAAIIPNVKQFKIKDIEVQLQEISEKVEDNKKLIEQRTEELKESLFLSLESVREQEQSLLEEYKLKRAAVNQSYAEKLKKVTPEERLKGQKKYTRLHLAKIDIDIADLKKMLQEVKFYRGVVDEVFDEQLARSISDFQEVYKITPVHGIAGPQTLSKLSEVRKQN</sequence>
<reference evidence="4" key="1">
    <citation type="submission" date="2022-12" db="EMBL/GenBank/DDBJ databases">
        <title>Polyphasic identification of a Novel Hot-Spring Cyanobacterium Ocullathermofonsia sinensis gen nov. sp. nov. and Genomic Insights on its Adaptations to the Thermal Habitat.</title>
        <authorList>
            <person name="Daroch M."/>
            <person name="Tang J."/>
            <person name="Jiang Y."/>
        </authorList>
    </citation>
    <scope>NUCLEOTIDE SEQUENCE</scope>
    <source>
        <strain evidence="4">PKUAC-SCTA174</strain>
    </source>
</reference>
<gene>
    <name evidence="4" type="ORF">OXH18_08525</name>
</gene>
<feature type="transmembrane region" description="Helical" evidence="2">
    <location>
        <begin position="42"/>
        <end position="59"/>
    </location>
</feature>
<keyword evidence="2" id="KW-1133">Transmembrane helix</keyword>
<keyword evidence="5" id="KW-1185">Reference proteome</keyword>
<dbReference type="Proteomes" id="UP001163152">
    <property type="component" value="Chromosome"/>
</dbReference>
<feature type="transmembrane region" description="Helical" evidence="2">
    <location>
        <begin position="71"/>
        <end position="87"/>
    </location>
</feature>
<evidence type="ECO:0000259" key="3">
    <source>
        <dbReference type="Pfam" id="PF01471"/>
    </source>
</evidence>
<dbReference type="SUPFAM" id="SSF47090">
    <property type="entry name" value="PGBD-like"/>
    <property type="match status" value="1"/>
</dbReference>
<dbReference type="AlphaFoldDB" id="A0A9E9C9U1"/>
<protein>
    <submittedName>
        <fullName evidence="4">Peptidoglycan-binding domain-containing protein</fullName>
    </submittedName>
</protein>
<dbReference type="Gene3D" id="1.10.101.10">
    <property type="entry name" value="PGBD-like superfamily/PGBD"/>
    <property type="match status" value="1"/>
</dbReference>
<evidence type="ECO:0000256" key="1">
    <source>
        <dbReference type="SAM" id="Coils"/>
    </source>
</evidence>
<feature type="coiled-coil region" evidence="1">
    <location>
        <begin position="92"/>
        <end position="123"/>
    </location>
</feature>
<dbReference type="Pfam" id="PF01471">
    <property type="entry name" value="PG_binding_1"/>
    <property type="match status" value="1"/>
</dbReference>